<keyword evidence="3" id="KW-0067">ATP-binding</keyword>
<keyword evidence="4" id="KW-0143">Chaperone</keyword>
<dbReference type="Pfam" id="PF17871">
    <property type="entry name" value="AAA_lid_9"/>
    <property type="match status" value="1"/>
</dbReference>
<feature type="transmembrane region" description="Helical" evidence="5">
    <location>
        <begin position="20"/>
        <end position="45"/>
    </location>
</feature>
<reference evidence="8 9" key="1">
    <citation type="journal article" date="2016" name="Nat. Commun.">
        <title>Thousands of microbial genomes shed light on interconnected biogeochemical processes in an aquifer system.</title>
        <authorList>
            <person name="Anantharaman K."/>
            <person name="Brown C.T."/>
            <person name="Hug L.A."/>
            <person name="Sharon I."/>
            <person name="Castelle C.J."/>
            <person name="Probst A.J."/>
            <person name="Thomas B.C."/>
            <person name="Singh A."/>
            <person name="Wilkins M.J."/>
            <person name="Karaoz U."/>
            <person name="Brodie E.L."/>
            <person name="Williams K.H."/>
            <person name="Hubbard S.S."/>
            <person name="Banfield J.F."/>
        </authorList>
    </citation>
    <scope>NUCLEOTIDE SEQUENCE [LARGE SCALE GENOMIC DNA]</scope>
</reference>
<dbReference type="GO" id="GO:0005524">
    <property type="term" value="F:ATP binding"/>
    <property type="evidence" value="ECO:0007669"/>
    <property type="project" value="UniProtKB-KW"/>
</dbReference>
<dbReference type="FunFam" id="3.40.50.300:FF:000025">
    <property type="entry name" value="ATP-dependent Clp protease subunit"/>
    <property type="match status" value="1"/>
</dbReference>
<evidence type="ECO:0000256" key="4">
    <source>
        <dbReference type="ARBA" id="ARBA00023186"/>
    </source>
</evidence>
<evidence type="ECO:0000313" key="8">
    <source>
        <dbReference type="EMBL" id="OGY23375.1"/>
    </source>
</evidence>
<dbReference type="InterPro" id="IPR027417">
    <property type="entry name" value="P-loop_NTPase"/>
</dbReference>
<dbReference type="EMBL" id="MHCP01000025">
    <property type="protein sequence ID" value="OGY23375.1"/>
    <property type="molecule type" value="Genomic_DNA"/>
</dbReference>
<comment type="caution">
    <text evidence="8">The sequence shown here is derived from an EMBL/GenBank/DDBJ whole genome shotgun (WGS) entry which is preliminary data.</text>
</comment>
<evidence type="ECO:0000256" key="1">
    <source>
        <dbReference type="ARBA" id="ARBA00022737"/>
    </source>
</evidence>
<dbReference type="Pfam" id="PF00004">
    <property type="entry name" value="AAA"/>
    <property type="match status" value="1"/>
</dbReference>
<dbReference type="InterPro" id="IPR050130">
    <property type="entry name" value="ClpA_ClpB"/>
</dbReference>
<keyword evidence="5" id="KW-0472">Membrane</keyword>
<dbReference type="CDD" id="cd00009">
    <property type="entry name" value="AAA"/>
    <property type="match status" value="1"/>
</dbReference>
<proteinExistence type="predicted"/>
<evidence type="ECO:0000313" key="9">
    <source>
        <dbReference type="Proteomes" id="UP000176631"/>
    </source>
</evidence>
<dbReference type="Pfam" id="PF07724">
    <property type="entry name" value="AAA_2"/>
    <property type="match status" value="1"/>
</dbReference>
<feature type="domain" description="AAA+ ATPase" evidence="6">
    <location>
        <begin position="556"/>
        <end position="700"/>
    </location>
</feature>
<keyword evidence="5" id="KW-0812">Transmembrane</keyword>
<dbReference type="InterPro" id="IPR041546">
    <property type="entry name" value="ClpA/ClpB_AAA_lid"/>
</dbReference>
<dbReference type="SMART" id="SM00382">
    <property type="entry name" value="AAA"/>
    <property type="match status" value="2"/>
</dbReference>
<evidence type="ECO:0008006" key="10">
    <source>
        <dbReference type="Google" id="ProtNLM"/>
    </source>
</evidence>
<feature type="domain" description="AAA+ ATPase" evidence="6">
    <location>
        <begin position="283"/>
        <end position="423"/>
    </location>
</feature>
<evidence type="ECO:0000259" key="7">
    <source>
        <dbReference type="SMART" id="SM01086"/>
    </source>
</evidence>
<dbReference type="AlphaFoldDB" id="A0A1G1W6S2"/>
<dbReference type="InterPro" id="IPR019489">
    <property type="entry name" value="Clp_ATPase_C"/>
</dbReference>
<organism evidence="8 9">
    <name type="scientific">Candidatus Woykebacteria bacterium RBG_13_40_15</name>
    <dbReference type="NCBI Taxonomy" id="1802593"/>
    <lineage>
        <taxon>Bacteria</taxon>
        <taxon>Candidatus Woykeibacteriota</taxon>
    </lineage>
</organism>
<evidence type="ECO:0000256" key="2">
    <source>
        <dbReference type="ARBA" id="ARBA00022741"/>
    </source>
</evidence>
<dbReference type="Gene3D" id="1.10.8.60">
    <property type="match status" value="2"/>
</dbReference>
<dbReference type="Gene3D" id="3.40.50.300">
    <property type="entry name" value="P-loop containing nucleotide triphosphate hydrolases"/>
    <property type="match status" value="2"/>
</dbReference>
<dbReference type="GO" id="GO:0034605">
    <property type="term" value="P:cellular response to heat"/>
    <property type="evidence" value="ECO:0007669"/>
    <property type="project" value="TreeGrafter"/>
</dbReference>
<dbReference type="InterPro" id="IPR001270">
    <property type="entry name" value="ClpA/B"/>
</dbReference>
<keyword evidence="5" id="KW-1133">Transmembrane helix</keyword>
<dbReference type="STRING" id="1802593.A2172_04060"/>
<dbReference type="Proteomes" id="UP000176631">
    <property type="component" value="Unassembled WGS sequence"/>
</dbReference>
<dbReference type="SMART" id="SM01086">
    <property type="entry name" value="ClpB_D2-small"/>
    <property type="match status" value="1"/>
</dbReference>
<feature type="domain" description="Clp ATPase C-terminal" evidence="7">
    <location>
        <begin position="728"/>
        <end position="817"/>
    </location>
</feature>
<dbReference type="PRINTS" id="PR00300">
    <property type="entry name" value="CLPPROTEASEA"/>
</dbReference>
<dbReference type="GO" id="GO:0005737">
    <property type="term" value="C:cytoplasm"/>
    <property type="evidence" value="ECO:0007669"/>
    <property type="project" value="TreeGrafter"/>
</dbReference>
<dbReference type="InterPro" id="IPR003593">
    <property type="entry name" value="AAA+_ATPase"/>
</dbReference>
<evidence type="ECO:0000256" key="3">
    <source>
        <dbReference type="ARBA" id="ARBA00022840"/>
    </source>
</evidence>
<dbReference type="GO" id="GO:0016887">
    <property type="term" value="F:ATP hydrolysis activity"/>
    <property type="evidence" value="ECO:0007669"/>
    <property type="project" value="InterPro"/>
</dbReference>
<sequence>MEQFSPNSSKIFTGAAFANLFSSTLVVILRWVAAVILILLLFLFFTNDQNKLFYLVLSISIIYLVFEIFYEEKTLKEQPVPLSTGQNNLAESFEFNTARFILKNARVASLSTFLASLFNQNKIAFVTSRADVTAPDLNKKILSDPSITKAQFNFVAIVPLAGSWAKKEGRGFIDILDIFLAIFSTNKKLQELFFEKEIKEEDILNIIFWVRSSFEKDKLNFWEKSPETLGPGISELWSGGWTLETERFSFDITKQMQKGKIGAFLVGRNKEVEQVQGILARGEKRNVILVGAAGVGKTSIVYGLAEKSLRGLLPPALKYKRFLEIDVTALLAGAAAGELEERINNLLTEINHAGNVVLFIPEIENLAGSSGTGLNITGHLLNALGSGRLQVIATTDRENYRRYIERQSSFSSLFEAIEVPESTTKESICILEEAAPKIENKNKICITYKAIQKTVDLANKYLVDRVLPGKAIDLLDEAATAVSLKKKNLLEASDVAEIISQKTKVPVVAAGGQEAKKLLDLEKILHERIVDQNEAITSISNAMRRARTIERQTKRPIGAFLFLGPTGVGKTETAKALASQYFGSEDEITRIDMSEFQDATSINRLIGAPPGTGRYEEGGEFTEKVRQRPFSLILLDEMEKAHQKIQEAFLPVFDEGSLEDSLGRRIVFTNTIIIATSNAGAEFIREAIQTGKAVDVLKRELLEKLQREGIFKPEFLNRFDDIVVYKPLSPTDLTQIVGLLTTDLAKRLKKQDININVDQAALQLIARSGYDPTYGARPLRRYIADNLEEKIAEKMLSGEIRRGSQVTISAANNELVIST</sequence>
<keyword evidence="1" id="KW-0677">Repeat</keyword>
<accession>A0A1G1W6S2</accession>
<dbReference type="InterPro" id="IPR003959">
    <property type="entry name" value="ATPase_AAA_core"/>
</dbReference>
<gene>
    <name evidence="8" type="ORF">A2172_04060</name>
</gene>
<dbReference type="Pfam" id="PF10431">
    <property type="entry name" value="ClpB_D2-small"/>
    <property type="match status" value="1"/>
</dbReference>
<feature type="transmembrane region" description="Helical" evidence="5">
    <location>
        <begin position="52"/>
        <end position="70"/>
    </location>
</feature>
<name>A0A1G1W6S2_9BACT</name>
<dbReference type="CDD" id="cd19499">
    <property type="entry name" value="RecA-like_ClpB_Hsp104-like"/>
    <property type="match status" value="1"/>
</dbReference>
<dbReference type="PANTHER" id="PTHR11638">
    <property type="entry name" value="ATP-DEPENDENT CLP PROTEASE"/>
    <property type="match status" value="1"/>
</dbReference>
<protein>
    <recommendedName>
        <fullName evidence="10">Clp R domain-containing protein</fullName>
    </recommendedName>
</protein>
<dbReference type="SUPFAM" id="SSF52540">
    <property type="entry name" value="P-loop containing nucleoside triphosphate hydrolases"/>
    <property type="match status" value="2"/>
</dbReference>
<evidence type="ECO:0000256" key="5">
    <source>
        <dbReference type="SAM" id="Phobius"/>
    </source>
</evidence>
<keyword evidence="2" id="KW-0547">Nucleotide-binding</keyword>
<evidence type="ECO:0000259" key="6">
    <source>
        <dbReference type="SMART" id="SM00382"/>
    </source>
</evidence>
<dbReference type="PANTHER" id="PTHR11638:SF18">
    <property type="entry name" value="HEAT SHOCK PROTEIN 104"/>
    <property type="match status" value="1"/>
</dbReference>